<comment type="caution">
    <text evidence="5">The sequence shown here is derived from an EMBL/GenBank/DDBJ whole genome shotgun (WGS) entry which is preliminary data.</text>
</comment>
<accession>A0ABU2FRU3</accession>
<evidence type="ECO:0000313" key="6">
    <source>
        <dbReference type="Proteomes" id="UP001268864"/>
    </source>
</evidence>
<dbReference type="Gene3D" id="3.90.220.20">
    <property type="entry name" value="DNA methylase specificity domains"/>
    <property type="match status" value="2"/>
</dbReference>
<proteinExistence type="inferred from homology"/>
<evidence type="ECO:0000259" key="4">
    <source>
        <dbReference type="Pfam" id="PF01420"/>
    </source>
</evidence>
<dbReference type="EC" id="3.1.21.-" evidence="5"/>
<feature type="domain" description="Type I restriction modification DNA specificity" evidence="4">
    <location>
        <begin position="28"/>
        <end position="204"/>
    </location>
</feature>
<dbReference type="InterPro" id="IPR000055">
    <property type="entry name" value="Restrct_endonuc_typeI_TRD"/>
</dbReference>
<dbReference type="EMBL" id="JAMQOS010000005">
    <property type="protein sequence ID" value="MDS0283490.1"/>
    <property type="molecule type" value="Genomic_DNA"/>
</dbReference>
<evidence type="ECO:0000256" key="3">
    <source>
        <dbReference type="ARBA" id="ARBA00023125"/>
    </source>
</evidence>
<dbReference type="InterPro" id="IPR044946">
    <property type="entry name" value="Restrct_endonuc_typeI_TRD_sf"/>
</dbReference>
<dbReference type="PANTHER" id="PTHR30408">
    <property type="entry name" value="TYPE-1 RESTRICTION ENZYME ECOKI SPECIFICITY PROTEIN"/>
    <property type="match status" value="1"/>
</dbReference>
<feature type="domain" description="Type I restriction modification DNA specificity" evidence="4">
    <location>
        <begin position="237"/>
        <end position="392"/>
    </location>
</feature>
<keyword evidence="5" id="KW-0255">Endonuclease</keyword>
<keyword evidence="3" id="KW-0238">DNA-binding</keyword>
<dbReference type="RefSeq" id="WP_310901321.1">
    <property type="nucleotide sequence ID" value="NZ_JAMQOS010000005.1"/>
</dbReference>
<dbReference type="CDD" id="cd17521">
    <property type="entry name" value="RMtype1_S_Sau13435ORF2165P_TRD2-CR2_like"/>
    <property type="match status" value="1"/>
</dbReference>
<keyword evidence="5" id="KW-0540">Nuclease</keyword>
<organism evidence="5 6">
    <name type="scientific">Haloarcula onubensis</name>
    <dbReference type="NCBI Taxonomy" id="2950539"/>
    <lineage>
        <taxon>Archaea</taxon>
        <taxon>Methanobacteriati</taxon>
        <taxon>Methanobacteriota</taxon>
        <taxon>Stenosarchaea group</taxon>
        <taxon>Halobacteria</taxon>
        <taxon>Halobacteriales</taxon>
        <taxon>Haloarculaceae</taxon>
        <taxon>Haloarcula</taxon>
    </lineage>
</organism>
<evidence type="ECO:0000256" key="1">
    <source>
        <dbReference type="ARBA" id="ARBA00010923"/>
    </source>
</evidence>
<evidence type="ECO:0000256" key="2">
    <source>
        <dbReference type="ARBA" id="ARBA00022747"/>
    </source>
</evidence>
<keyword evidence="6" id="KW-1185">Reference proteome</keyword>
<protein>
    <submittedName>
        <fullName evidence="5">Restriction endonuclease subunit S</fullName>
        <ecNumber evidence="5">3.1.21.-</ecNumber>
    </submittedName>
</protein>
<reference evidence="5 6" key="1">
    <citation type="submission" date="2022-06" db="EMBL/GenBank/DDBJ databases">
        <title>Halomicroarcula sp. a new haloarchaeum isolate from saline soil.</title>
        <authorList>
            <person name="Strakova D."/>
            <person name="Galisteo C."/>
            <person name="Sanchez-Porro C."/>
            <person name="Ventosa A."/>
        </authorList>
    </citation>
    <scope>NUCLEOTIDE SEQUENCE [LARGE SCALE GENOMIC DNA]</scope>
    <source>
        <strain evidence="5 6">S3CR25-11</strain>
    </source>
</reference>
<dbReference type="SUPFAM" id="SSF116734">
    <property type="entry name" value="DNA methylase specificity domain"/>
    <property type="match status" value="2"/>
</dbReference>
<comment type="similarity">
    <text evidence="1">Belongs to the type-I restriction system S methylase family.</text>
</comment>
<dbReference type="PANTHER" id="PTHR30408:SF12">
    <property type="entry name" value="TYPE I RESTRICTION ENZYME MJAVIII SPECIFICITY SUBUNIT"/>
    <property type="match status" value="1"/>
</dbReference>
<keyword evidence="2" id="KW-0680">Restriction system</keyword>
<dbReference type="GO" id="GO:0016787">
    <property type="term" value="F:hydrolase activity"/>
    <property type="evidence" value="ECO:0007669"/>
    <property type="project" value="UniProtKB-KW"/>
</dbReference>
<evidence type="ECO:0000313" key="5">
    <source>
        <dbReference type="EMBL" id="MDS0283490.1"/>
    </source>
</evidence>
<dbReference type="GO" id="GO:0004519">
    <property type="term" value="F:endonuclease activity"/>
    <property type="evidence" value="ECO:0007669"/>
    <property type="project" value="UniProtKB-KW"/>
</dbReference>
<name>A0ABU2FRU3_9EURY</name>
<sequence>MSEAVEQSDLREGYQEVKLGPKLVKIPPEWDVRKLDELTKNSGNYGANVSAVEYDPEKPRYIRITDIGDDGFLKDNDRKSITRDDAEGYYLSAGDLLFARTGATAGKSYLCREDNIDAAYAGYLIRFELDESQADPDFLALYVQSKLYHDWVDRITRHGAQQNINASEYRSLDVLYPPLPEQRRIADILSTVDEQIQQTDEIIERTEELRFGLMTEFFHTGYNDHPLTDAPTFGQVPADWDIRELAEVAEVKMGSSPKSKHYNEQGDGLPFYQANNEFGYRNPTNDRWCSEPKKIAEEGDTLVTIRGTYVGQVNVANERCCIGRGLAAVNARGIDQEYLHHHLAHRERYVKSIASGSTFDSINSSELETLSVLIPPRDEQEKIASCLRELQEKYLKEMNHKKGLQELKRGLMQDLLTGTVRVNTD</sequence>
<keyword evidence="5" id="KW-0378">Hydrolase</keyword>
<dbReference type="InterPro" id="IPR052021">
    <property type="entry name" value="Type-I_RS_S_subunit"/>
</dbReference>
<dbReference type="Pfam" id="PF01420">
    <property type="entry name" value="Methylase_S"/>
    <property type="match status" value="2"/>
</dbReference>
<gene>
    <name evidence="5" type="ORF">NDI86_15285</name>
</gene>
<dbReference type="Proteomes" id="UP001268864">
    <property type="component" value="Unassembled WGS sequence"/>
</dbReference>